<accession>A0ABU6VBB1</accession>
<dbReference type="Proteomes" id="UP001341840">
    <property type="component" value="Unassembled WGS sequence"/>
</dbReference>
<name>A0ABU6VBB1_9FABA</name>
<proteinExistence type="predicted"/>
<reference evidence="2 3" key="1">
    <citation type="journal article" date="2023" name="Plants (Basel)">
        <title>Bridging the Gap: Combining Genomics and Transcriptomics Approaches to Understand Stylosanthes scabra, an Orphan Legume from the Brazilian Caatinga.</title>
        <authorList>
            <person name="Ferreira-Neto J.R.C."/>
            <person name="da Silva M.D."/>
            <person name="Binneck E."/>
            <person name="de Melo N.F."/>
            <person name="da Silva R.H."/>
            <person name="de Melo A.L.T.M."/>
            <person name="Pandolfi V."/>
            <person name="Bustamante F.O."/>
            <person name="Brasileiro-Vidal A.C."/>
            <person name="Benko-Iseppon A.M."/>
        </authorList>
    </citation>
    <scope>NUCLEOTIDE SEQUENCE [LARGE SCALE GENOMIC DNA]</scope>
    <source>
        <tissue evidence="2">Leaves</tissue>
    </source>
</reference>
<feature type="compositionally biased region" description="Basic and acidic residues" evidence="1">
    <location>
        <begin position="93"/>
        <end position="108"/>
    </location>
</feature>
<evidence type="ECO:0000256" key="1">
    <source>
        <dbReference type="SAM" id="MobiDB-lite"/>
    </source>
</evidence>
<comment type="caution">
    <text evidence="2">The sequence shown here is derived from an EMBL/GenBank/DDBJ whole genome shotgun (WGS) entry which is preliminary data.</text>
</comment>
<evidence type="ECO:0000313" key="3">
    <source>
        <dbReference type="Proteomes" id="UP001341840"/>
    </source>
</evidence>
<feature type="region of interest" description="Disordered" evidence="1">
    <location>
        <begin position="1"/>
        <end position="71"/>
    </location>
</feature>
<feature type="region of interest" description="Disordered" evidence="1">
    <location>
        <begin position="93"/>
        <end position="124"/>
    </location>
</feature>
<sequence length="143" mass="16325">MMDSKTAETAMATVASAGVLSFENKENGWKQGSRGGEHADNLGCPPTDSDGDYETRKNQDRRKRWLIRRSETEKQPSNLFPLCRSVLSFENKENRWKQGSRGGEHADDLGFPPTASDGDYETGKNQDLRKRWLIRWSETEKEE</sequence>
<evidence type="ECO:0000313" key="2">
    <source>
        <dbReference type="EMBL" id="MED6170369.1"/>
    </source>
</evidence>
<organism evidence="2 3">
    <name type="scientific">Stylosanthes scabra</name>
    <dbReference type="NCBI Taxonomy" id="79078"/>
    <lineage>
        <taxon>Eukaryota</taxon>
        <taxon>Viridiplantae</taxon>
        <taxon>Streptophyta</taxon>
        <taxon>Embryophyta</taxon>
        <taxon>Tracheophyta</taxon>
        <taxon>Spermatophyta</taxon>
        <taxon>Magnoliopsida</taxon>
        <taxon>eudicotyledons</taxon>
        <taxon>Gunneridae</taxon>
        <taxon>Pentapetalae</taxon>
        <taxon>rosids</taxon>
        <taxon>fabids</taxon>
        <taxon>Fabales</taxon>
        <taxon>Fabaceae</taxon>
        <taxon>Papilionoideae</taxon>
        <taxon>50 kb inversion clade</taxon>
        <taxon>dalbergioids sensu lato</taxon>
        <taxon>Dalbergieae</taxon>
        <taxon>Pterocarpus clade</taxon>
        <taxon>Stylosanthes</taxon>
    </lineage>
</organism>
<dbReference type="EMBL" id="JASCZI010151160">
    <property type="protein sequence ID" value="MED6170369.1"/>
    <property type="molecule type" value="Genomic_DNA"/>
</dbReference>
<gene>
    <name evidence="2" type="ORF">PIB30_030221</name>
</gene>
<keyword evidence="3" id="KW-1185">Reference proteome</keyword>
<protein>
    <submittedName>
        <fullName evidence="2">Uncharacterized protein</fullName>
    </submittedName>
</protein>